<keyword evidence="3" id="KW-0762">Sugar transport</keyword>
<keyword evidence="4" id="KW-0808">Transferase</keyword>
<comment type="subcellular location">
    <subcellularLocation>
        <location evidence="1">Cytoplasm</location>
    </subcellularLocation>
</comment>
<dbReference type="InterPro" id="IPR050890">
    <property type="entry name" value="PTS_EIIA_component"/>
</dbReference>
<dbReference type="PANTHER" id="PTHR45008:SF1">
    <property type="entry name" value="PTS SYSTEM GLUCOSE-SPECIFIC EIIA COMPONENT"/>
    <property type="match status" value="1"/>
</dbReference>
<organism evidence="8 9">
    <name type="scientific">Enterocloster bolteae 90B8</name>
    <dbReference type="NCBI Taxonomy" id="997897"/>
    <lineage>
        <taxon>Bacteria</taxon>
        <taxon>Bacillati</taxon>
        <taxon>Bacillota</taxon>
        <taxon>Clostridia</taxon>
        <taxon>Lachnospirales</taxon>
        <taxon>Lachnospiraceae</taxon>
        <taxon>Enterocloster</taxon>
    </lineage>
</organism>
<evidence type="ECO:0000256" key="1">
    <source>
        <dbReference type="ARBA" id="ARBA00004496"/>
    </source>
</evidence>
<dbReference type="HOGENOM" id="CLU_012312_5_1_9"/>
<feature type="domain" description="PTS EIIA type-1" evidence="7">
    <location>
        <begin position="29"/>
        <end position="133"/>
    </location>
</feature>
<evidence type="ECO:0000256" key="5">
    <source>
        <dbReference type="ARBA" id="ARBA00022683"/>
    </source>
</evidence>
<evidence type="ECO:0000256" key="4">
    <source>
        <dbReference type="ARBA" id="ARBA00022679"/>
    </source>
</evidence>
<dbReference type="SUPFAM" id="SSF51261">
    <property type="entry name" value="Duplicated hybrid motif"/>
    <property type="match status" value="1"/>
</dbReference>
<keyword evidence="6" id="KW-0418">Kinase</keyword>
<dbReference type="Proteomes" id="UP000013041">
    <property type="component" value="Unassembled WGS sequence"/>
</dbReference>
<dbReference type="InterPro" id="IPR011055">
    <property type="entry name" value="Dup_hybrid_motif"/>
</dbReference>
<keyword evidence="5" id="KW-0598">Phosphotransferase system</keyword>
<gene>
    <name evidence="8" type="ORF">HMPREF1097_04008</name>
</gene>
<name>R0AE19_9FIRM</name>
<dbReference type="Gene3D" id="2.70.70.10">
    <property type="entry name" value="Glucose Permease (Domain IIA)"/>
    <property type="match status" value="1"/>
</dbReference>
<keyword evidence="2" id="KW-0813">Transport</keyword>
<accession>R0AE19</accession>
<dbReference type="NCBIfam" id="TIGR00830">
    <property type="entry name" value="PTBA"/>
    <property type="match status" value="1"/>
</dbReference>
<dbReference type="GO" id="GO:0016301">
    <property type="term" value="F:kinase activity"/>
    <property type="evidence" value="ECO:0007669"/>
    <property type="project" value="UniProtKB-KW"/>
</dbReference>
<protein>
    <submittedName>
        <fullName evidence="8">PTS system, glucose subfamily, IIA component</fullName>
    </submittedName>
</protein>
<dbReference type="FunFam" id="2.70.70.10:FF:000001">
    <property type="entry name" value="PTS system glucose-specific IIA component"/>
    <property type="match status" value="1"/>
</dbReference>
<evidence type="ECO:0000256" key="3">
    <source>
        <dbReference type="ARBA" id="ARBA00022597"/>
    </source>
</evidence>
<dbReference type="GO" id="GO:0009401">
    <property type="term" value="P:phosphoenolpyruvate-dependent sugar phosphotransferase system"/>
    <property type="evidence" value="ECO:0007669"/>
    <property type="project" value="UniProtKB-KW"/>
</dbReference>
<dbReference type="AlphaFoldDB" id="R0AE19"/>
<dbReference type="EMBL" id="AGYG01000028">
    <property type="protein sequence ID" value="ENZ34618.1"/>
    <property type="molecule type" value="Genomic_DNA"/>
</dbReference>
<evidence type="ECO:0000256" key="6">
    <source>
        <dbReference type="ARBA" id="ARBA00022777"/>
    </source>
</evidence>
<reference evidence="8 9" key="1">
    <citation type="submission" date="2013-01" db="EMBL/GenBank/DDBJ databases">
        <title>The Genome Sequence of Clostridium bolteae 90B8.</title>
        <authorList>
            <consortium name="The Broad Institute Genome Sequencing Platform"/>
            <person name="Earl A."/>
            <person name="Ward D."/>
            <person name="Feldgarden M."/>
            <person name="Gevers D."/>
            <person name="Courvalin P."/>
            <person name="Lambert T."/>
            <person name="Walker B."/>
            <person name="Young S.K."/>
            <person name="Zeng Q."/>
            <person name="Gargeya S."/>
            <person name="Fitzgerald M."/>
            <person name="Haas B."/>
            <person name="Abouelleil A."/>
            <person name="Alvarado L."/>
            <person name="Arachchi H.M."/>
            <person name="Berlin A.M."/>
            <person name="Chapman S.B."/>
            <person name="Dewar J."/>
            <person name="Goldberg J."/>
            <person name="Griggs A."/>
            <person name="Gujja S."/>
            <person name="Hansen M."/>
            <person name="Howarth C."/>
            <person name="Imamovic A."/>
            <person name="Larimer J."/>
            <person name="McCowan C."/>
            <person name="Murphy C."/>
            <person name="Neiman D."/>
            <person name="Pearson M."/>
            <person name="Priest M."/>
            <person name="Roberts A."/>
            <person name="Saif S."/>
            <person name="Shea T."/>
            <person name="Sisk P."/>
            <person name="Sykes S."/>
            <person name="Wortman J."/>
            <person name="Nusbaum C."/>
            <person name="Birren B."/>
        </authorList>
    </citation>
    <scope>NUCLEOTIDE SEQUENCE [LARGE SCALE GENOMIC DNA]</scope>
    <source>
        <strain evidence="8 9">90B8</strain>
    </source>
</reference>
<evidence type="ECO:0000256" key="2">
    <source>
        <dbReference type="ARBA" id="ARBA00022448"/>
    </source>
</evidence>
<dbReference type="InterPro" id="IPR001127">
    <property type="entry name" value="PTS_EIIA_1_perm"/>
</dbReference>
<comment type="caution">
    <text evidence="8">The sequence shown here is derived from an EMBL/GenBank/DDBJ whole genome shotgun (WGS) entry which is preliminary data.</text>
</comment>
<evidence type="ECO:0000259" key="7">
    <source>
        <dbReference type="PROSITE" id="PS51093"/>
    </source>
</evidence>
<sequence>MPGEITGEAVYDMVSPADGHILPLDQVKDEVFAGRVLGDGFAVELTSGRILSPADGTIEAAFDTGHAVGIRTENGMEILIHIGINTVELGGKGFRLHVSQGQKVRRGDCLVDVDLEEVRKSGKDLTTMVIFTTGESVDVKSGEAVTAGAGFEIRIGQKGTRGSELS</sequence>
<dbReference type="Pfam" id="PF00358">
    <property type="entry name" value="PTS_EIIA_1"/>
    <property type="match status" value="1"/>
</dbReference>
<dbReference type="PATRIC" id="fig|997897.5.peg.4213"/>
<dbReference type="PROSITE" id="PS51093">
    <property type="entry name" value="PTS_EIIA_TYPE_1"/>
    <property type="match status" value="1"/>
</dbReference>
<dbReference type="PANTHER" id="PTHR45008">
    <property type="entry name" value="PTS SYSTEM GLUCOSE-SPECIFIC EIIA COMPONENT"/>
    <property type="match status" value="1"/>
</dbReference>
<dbReference type="GO" id="GO:0005737">
    <property type="term" value="C:cytoplasm"/>
    <property type="evidence" value="ECO:0007669"/>
    <property type="project" value="UniProtKB-SubCell"/>
</dbReference>
<evidence type="ECO:0000313" key="8">
    <source>
        <dbReference type="EMBL" id="ENZ34618.1"/>
    </source>
</evidence>
<evidence type="ECO:0000313" key="9">
    <source>
        <dbReference type="Proteomes" id="UP000013041"/>
    </source>
</evidence>
<dbReference type="PROSITE" id="PS00371">
    <property type="entry name" value="PTS_EIIA_TYPE_1_HIS"/>
    <property type="match status" value="1"/>
</dbReference>
<proteinExistence type="predicted"/>